<keyword evidence="2" id="KW-0808">Transferase</keyword>
<dbReference type="CDD" id="cd00761">
    <property type="entry name" value="Glyco_tranf_GTA_type"/>
    <property type="match status" value="1"/>
</dbReference>
<comment type="caution">
    <text evidence="2">The sequence shown here is derived from an EMBL/GenBank/DDBJ whole genome shotgun (WGS) entry which is preliminary data.</text>
</comment>
<dbReference type="InterPro" id="IPR029044">
    <property type="entry name" value="Nucleotide-diphossugar_trans"/>
</dbReference>
<protein>
    <submittedName>
        <fullName evidence="2">Glycosyltransferase</fullName>
    </submittedName>
</protein>
<sequence>MPLRAPVRTSQTLTLRKLHCLKAASSEFSAAQVVIAISHRNQPELLRRALKSAVKQTLVDEKKAQIAVLDDQSNENWREVAGAILDHPAVTILSARCGSPARSRNQLLDWAENQPHIRWVARLDADDEFAATNSLEALYRQADAQNSIAAIGSNKLRINGSLSSNINRASPEELLNTEALVRLIQNFCIEGQERELPSCNLLMRTDTGLRYPNIRSAEDHWLVMRLLFDFPDRVSVVSEPTYAIYSLTGNDTQSNRDAGYWSDSRKKLAFVAQKLLELKNNDQKLLGYGLEGAVWLEGDTVRKEFYPWSLTATEVATLKELLRNRTVPIPPVQWPKAKEGFWHYTAPRISYSTIGKYIPFSRLVLFLQTLYKAGIATLNIKRDNLRLTPEGDLHYIDIGKDIQPLKTSYFLDMCARLYGIGILGYDDEELVRRSSTLRPEEALSEIPGFANFYRDLISGLHIQDSAVLTGPVAENEATDVTLLIKCCAQDADGLYEQVARIVTQLSFPSTFAKTAMLVDGYAGPFLRQYSEPDLQSVLDQATRLKADRLIHEILTPPKGTESIQAIYEQWFGTSEASHTHTMNNAPL</sequence>
<evidence type="ECO:0000313" key="2">
    <source>
        <dbReference type="EMBL" id="HBC34114.1"/>
    </source>
</evidence>
<dbReference type="SUPFAM" id="SSF53448">
    <property type="entry name" value="Nucleotide-diphospho-sugar transferases"/>
    <property type="match status" value="1"/>
</dbReference>
<dbReference type="EMBL" id="DNNA01000117">
    <property type="protein sequence ID" value="HBC34114.1"/>
    <property type="molecule type" value="Genomic_DNA"/>
</dbReference>
<dbReference type="AlphaFoldDB" id="A0A352IRN1"/>
<proteinExistence type="predicted"/>
<evidence type="ECO:0000313" key="3">
    <source>
        <dbReference type="Proteomes" id="UP000263489"/>
    </source>
</evidence>
<gene>
    <name evidence="2" type="ORF">DC045_07310</name>
</gene>
<name>A0A352IRN1_9GAMM</name>
<accession>A0A352IRN1</accession>
<organism evidence="2 3">
    <name type="scientific">Marinobacter adhaerens</name>
    <dbReference type="NCBI Taxonomy" id="1033846"/>
    <lineage>
        <taxon>Bacteria</taxon>
        <taxon>Pseudomonadati</taxon>
        <taxon>Pseudomonadota</taxon>
        <taxon>Gammaproteobacteria</taxon>
        <taxon>Pseudomonadales</taxon>
        <taxon>Marinobacteraceae</taxon>
        <taxon>Marinobacter</taxon>
    </lineage>
</organism>
<dbReference type="Gene3D" id="3.90.550.10">
    <property type="entry name" value="Spore Coat Polysaccharide Biosynthesis Protein SpsA, Chain A"/>
    <property type="match status" value="1"/>
</dbReference>
<reference evidence="2 3" key="1">
    <citation type="journal article" date="2018" name="Nat. Biotechnol.">
        <title>A standardized bacterial taxonomy based on genome phylogeny substantially revises the tree of life.</title>
        <authorList>
            <person name="Parks D.H."/>
            <person name="Chuvochina M."/>
            <person name="Waite D.W."/>
            <person name="Rinke C."/>
            <person name="Skarshewski A."/>
            <person name="Chaumeil P.A."/>
            <person name="Hugenholtz P."/>
        </authorList>
    </citation>
    <scope>NUCLEOTIDE SEQUENCE [LARGE SCALE GENOMIC DNA]</scope>
    <source>
        <strain evidence="2">UBA9380</strain>
    </source>
</reference>
<dbReference type="Pfam" id="PF00535">
    <property type="entry name" value="Glycos_transf_2"/>
    <property type="match status" value="1"/>
</dbReference>
<dbReference type="Proteomes" id="UP000263489">
    <property type="component" value="Unassembled WGS sequence"/>
</dbReference>
<feature type="domain" description="Glycosyltransferase 2-like" evidence="1">
    <location>
        <begin position="35"/>
        <end position="161"/>
    </location>
</feature>
<dbReference type="GO" id="GO:0016740">
    <property type="term" value="F:transferase activity"/>
    <property type="evidence" value="ECO:0007669"/>
    <property type="project" value="UniProtKB-KW"/>
</dbReference>
<dbReference type="InterPro" id="IPR001173">
    <property type="entry name" value="Glyco_trans_2-like"/>
</dbReference>
<evidence type="ECO:0000259" key="1">
    <source>
        <dbReference type="Pfam" id="PF00535"/>
    </source>
</evidence>
<feature type="non-terminal residue" evidence="2">
    <location>
        <position position="587"/>
    </location>
</feature>